<organism evidence="11 12">
    <name type="scientific">Paenibacillus anaericanus</name>
    <dbReference type="NCBI Taxonomy" id="170367"/>
    <lineage>
        <taxon>Bacteria</taxon>
        <taxon>Bacillati</taxon>
        <taxon>Bacillota</taxon>
        <taxon>Bacilli</taxon>
        <taxon>Bacillales</taxon>
        <taxon>Paenibacillaceae</taxon>
        <taxon>Paenibacillus</taxon>
    </lineage>
</organism>
<comment type="cofactor">
    <cofactor evidence="1">
        <name>Mg(2+)</name>
        <dbReference type="ChEBI" id="CHEBI:18420"/>
    </cofactor>
</comment>
<evidence type="ECO:0000256" key="10">
    <source>
        <dbReference type="ARBA" id="ARBA00048540"/>
    </source>
</evidence>
<evidence type="ECO:0000256" key="6">
    <source>
        <dbReference type="ARBA" id="ARBA00022723"/>
    </source>
</evidence>
<keyword evidence="7" id="KW-0274">FAD</keyword>
<evidence type="ECO:0000313" key="11">
    <source>
        <dbReference type="EMBL" id="RUT45487.1"/>
    </source>
</evidence>
<sequence length="142" mass="15894">MNGLQVKGELTMSTAVEAQSMNFGMGTEMTHRVFGEHAEEALRAVKEESVRLEKMLSCFIPGSEISRINESAGINRVALSLDTYEVLSRATEFSRYSEGLFDVTIGPLVNLWDYKNSSDGYRTGDSCSSRFRRGVSLYCRRT</sequence>
<dbReference type="SUPFAM" id="SSF143631">
    <property type="entry name" value="ApbE-like"/>
    <property type="match status" value="1"/>
</dbReference>
<keyword evidence="12" id="KW-1185">Reference proteome</keyword>
<dbReference type="Proteomes" id="UP000279446">
    <property type="component" value="Unassembled WGS sequence"/>
</dbReference>
<dbReference type="PANTHER" id="PTHR30040:SF2">
    <property type="entry name" value="FAD:PROTEIN FMN TRANSFERASE"/>
    <property type="match status" value="1"/>
</dbReference>
<dbReference type="InterPro" id="IPR003374">
    <property type="entry name" value="ApbE-like_sf"/>
</dbReference>
<evidence type="ECO:0000256" key="1">
    <source>
        <dbReference type="ARBA" id="ARBA00001946"/>
    </source>
</evidence>
<dbReference type="EMBL" id="RZNY01000011">
    <property type="protein sequence ID" value="RUT45487.1"/>
    <property type="molecule type" value="Genomic_DNA"/>
</dbReference>
<evidence type="ECO:0000256" key="9">
    <source>
        <dbReference type="ARBA" id="ARBA00031306"/>
    </source>
</evidence>
<keyword evidence="5 11" id="KW-0808">Transferase</keyword>
<evidence type="ECO:0000313" key="12">
    <source>
        <dbReference type="Proteomes" id="UP000279446"/>
    </source>
</evidence>
<dbReference type="RefSeq" id="WP_127192761.1">
    <property type="nucleotide sequence ID" value="NZ_RZNY01000011.1"/>
</dbReference>
<evidence type="ECO:0000256" key="3">
    <source>
        <dbReference type="ARBA" id="ARBA00016337"/>
    </source>
</evidence>
<protein>
    <recommendedName>
        <fullName evidence="3">FAD:protein FMN transferase</fullName>
        <ecNumber evidence="2">2.7.1.180</ecNumber>
    </recommendedName>
    <alternativeName>
        <fullName evidence="9">Flavin transferase</fullName>
    </alternativeName>
</protein>
<keyword evidence="8" id="KW-0460">Magnesium</keyword>
<evidence type="ECO:0000256" key="7">
    <source>
        <dbReference type="ARBA" id="ARBA00022827"/>
    </source>
</evidence>
<dbReference type="AlphaFoldDB" id="A0A3S1DNL1"/>
<evidence type="ECO:0000256" key="4">
    <source>
        <dbReference type="ARBA" id="ARBA00022630"/>
    </source>
</evidence>
<dbReference type="Pfam" id="PF02424">
    <property type="entry name" value="ApbE"/>
    <property type="match status" value="1"/>
</dbReference>
<comment type="catalytic activity">
    <reaction evidence="10">
        <text>L-threonyl-[protein] + FAD = FMN-L-threonyl-[protein] + AMP + H(+)</text>
        <dbReference type="Rhea" id="RHEA:36847"/>
        <dbReference type="Rhea" id="RHEA-COMP:11060"/>
        <dbReference type="Rhea" id="RHEA-COMP:11061"/>
        <dbReference type="ChEBI" id="CHEBI:15378"/>
        <dbReference type="ChEBI" id="CHEBI:30013"/>
        <dbReference type="ChEBI" id="CHEBI:57692"/>
        <dbReference type="ChEBI" id="CHEBI:74257"/>
        <dbReference type="ChEBI" id="CHEBI:456215"/>
        <dbReference type="EC" id="2.7.1.180"/>
    </reaction>
</comment>
<dbReference type="EC" id="2.7.1.180" evidence="2"/>
<name>A0A3S1DNL1_9BACL</name>
<dbReference type="InterPro" id="IPR024932">
    <property type="entry name" value="ApbE"/>
</dbReference>
<comment type="caution">
    <text evidence="11">The sequence shown here is derived from an EMBL/GenBank/DDBJ whole genome shotgun (WGS) entry which is preliminary data.</text>
</comment>
<dbReference type="GO" id="GO:0016740">
    <property type="term" value="F:transferase activity"/>
    <property type="evidence" value="ECO:0007669"/>
    <property type="project" value="UniProtKB-KW"/>
</dbReference>
<dbReference type="OrthoDB" id="9778595at2"/>
<dbReference type="Gene3D" id="3.10.520.10">
    <property type="entry name" value="ApbE-like domains"/>
    <property type="match status" value="1"/>
</dbReference>
<evidence type="ECO:0000256" key="8">
    <source>
        <dbReference type="ARBA" id="ARBA00022842"/>
    </source>
</evidence>
<evidence type="ECO:0000256" key="5">
    <source>
        <dbReference type="ARBA" id="ARBA00022679"/>
    </source>
</evidence>
<gene>
    <name evidence="11" type="ORF">EJP82_14405</name>
</gene>
<accession>A0A3S1DNL1</accession>
<keyword evidence="6" id="KW-0479">Metal-binding</keyword>
<evidence type="ECO:0000256" key="2">
    <source>
        <dbReference type="ARBA" id="ARBA00011955"/>
    </source>
</evidence>
<dbReference type="GO" id="GO:0046872">
    <property type="term" value="F:metal ion binding"/>
    <property type="evidence" value="ECO:0007669"/>
    <property type="project" value="UniProtKB-KW"/>
</dbReference>
<keyword evidence="4" id="KW-0285">Flavoprotein</keyword>
<dbReference type="PANTHER" id="PTHR30040">
    <property type="entry name" value="THIAMINE BIOSYNTHESIS LIPOPROTEIN APBE"/>
    <property type="match status" value="1"/>
</dbReference>
<proteinExistence type="predicted"/>
<reference evidence="11 12" key="1">
    <citation type="submission" date="2018-12" db="EMBL/GenBank/DDBJ databases">
        <authorList>
            <person name="Sun L."/>
            <person name="Chen Z."/>
        </authorList>
    </citation>
    <scope>NUCLEOTIDE SEQUENCE [LARGE SCALE GENOMIC DNA]</scope>
    <source>
        <strain evidence="11 12">DSM 15890</strain>
    </source>
</reference>